<dbReference type="EMBL" id="CP021121">
    <property type="protein sequence ID" value="ARQ69492.1"/>
    <property type="molecule type" value="Genomic_DNA"/>
</dbReference>
<feature type="region of interest" description="Disordered" evidence="1">
    <location>
        <begin position="12"/>
        <end position="43"/>
    </location>
</feature>
<evidence type="ECO:0000256" key="1">
    <source>
        <dbReference type="SAM" id="MobiDB-lite"/>
    </source>
</evidence>
<dbReference type="KEGG" id="smao:CAG99_11990"/>
<dbReference type="AlphaFoldDB" id="A0A1W7CXI8"/>
<keyword evidence="3" id="KW-1185">Reference proteome</keyword>
<evidence type="ECO:0000313" key="2">
    <source>
        <dbReference type="EMBL" id="ARQ69492.1"/>
    </source>
</evidence>
<organism evidence="2 3">
    <name type="scientific">Streptomyces marincola</name>
    <dbReference type="NCBI Taxonomy" id="2878388"/>
    <lineage>
        <taxon>Bacteria</taxon>
        <taxon>Bacillati</taxon>
        <taxon>Actinomycetota</taxon>
        <taxon>Actinomycetes</taxon>
        <taxon>Kitasatosporales</taxon>
        <taxon>Streptomycetaceae</taxon>
        <taxon>Streptomyces</taxon>
    </lineage>
</organism>
<reference evidence="2 3" key="1">
    <citation type="submission" date="2017-05" db="EMBL/GenBank/DDBJ databases">
        <title>Complete genome sequence of Streptomyces sp. SCSIO 03032 revealed the diverse biosynthetic pathways for its bioactive secondary metabolites.</title>
        <authorList>
            <person name="Ma L."/>
            <person name="Zhu Y."/>
            <person name="Zhang W."/>
            <person name="Zhang G."/>
            <person name="Tian X."/>
            <person name="Zhang S."/>
            <person name="Zhang C."/>
        </authorList>
    </citation>
    <scope>NUCLEOTIDE SEQUENCE [LARGE SCALE GENOMIC DNA]</scope>
    <source>
        <strain evidence="2 3">SCSIO 03032</strain>
    </source>
</reference>
<dbReference type="Proteomes" id="UP000194218">
    <property type="component" value="Chromosome"/>
</dbReference>
<sequence>MGAGALLLLSGCGDDGGDGGSEGTGSAESSGADDGGSGAEATPLTLDATAGQSTWTVDDQAHAVDITPVSLARGDASDLENIRLDDEMEGFVPYYLTVEYTASDTALSDGDLDGFSVVDAGGWTGERITIMGGFSSSGESPLPAACDAEAPDRLAAGQSAEVCQIHMLPPSMQPAAVSYVDDGAAPLVWSVEGGEGGENATLPAGETAATTWLDSDEQEIPLNVTPAGVAQGAPEDLADWDVDTEGRVPYFVSVEYQNDHPDIELYPSMQDSVTMRTASGQEARKVTLIDVYGREVEQCRDRVPDEMVAPGGTVTQCSIFLVQEGDTPASMTFAPNGGEPLYWYTPEAG</sequence>
<name>A0A1W7CXI8_9ACTN</name>
<protein>
    <submittedName>
        <fullName evidence="2">Uncharacterized protein</fullName>
    </submittedName>
</protein>
<gene>
    <name evidence="2" type="ORF">CAG99_11990</name>
</gene>
<proteinExistence type="predicted"/>
<accession>A0A1W7CXI8</accession>
<evidence type="ECO:0000313" key="3">
    <source>
        <dbReference type="Proteomes" id="UP000194218"/>
    </source>
</evidence>